<protein>
    <recommendedName>
        <fullName evidence="7">PUM-HD domain-containing protein</fullName>
    </recommendedName>
</protein>
<evidence type="ECO:0000313" key="9">
    <source>
        <dbReference type="Proteomes" id="UP001642260"/>
    </source>
</evidence>
<dbReference type="GO" id="GO:0003723">
    <property type="term" value="F:RNA binding"/>
    <property type="evidence" value="ECO:0007669"/>
    <property type="project" value="UniProtKB-KW"/>
</dbReference>
<dbReference type="InterPro" id="IPR033133">
    <property type="entry name" value="PUM-HD"/>
</dbReference>
<evidence type="ECO:0000256" key="3">
    <source>
        <dbReference type="ARBA" id="ARBA00022737"/>
    </source>
</evidence>
<dbReference type="GO" id="GO:0005737">
    <property type="term" value="C:cytoplasm"/>
    <property type="evidence" value="ECO:0007669"/>
    <property type="project" value="UniProtKB-SubCell"/>
</dbReference>
<organism evidence="8 9">
    <name type="scientific">Eruca vesicaria subsp. sativa</name>
    <name type="common">Garden rocket</name>
    <name type="synonym">Eruca sativa</name>
    <dbReference type="NCBI Taxonomy" id="29727"/>
    <lineage>
        <taxon>Eukaryota</taxon>
        <taxon>Viridiplantae</taxon>
        <taxon>Streptophyta</taxon>
        <taxon>Embryophyta</taxon>
        <taxon>Tracheophyta</taxon>
        <taxon>Spermatophyta</taxon>
        <taxon>Magnoliopsida</taxon>
        <taxon>eudicotyledons</taxon>
        <taxon>Gunneridae</taxon>
        <taxon>Pentapetalae</taxon>
        <taxon>rosids</taxon>
        <taxon>malvids</taxon>
        <taxon>Brassicales</taxon>
        <taxon>Brassicaceae</taxon>
        <taxon>Brassiceae</taxon>
        <taxon>Eruca</taxon>
    </lineage>
</organism>
<keyword evidence="9" id="KW-1185">Reference proteome</keyword>
<dbReference type="Pfam" id="PF00806">
    <property type="entry name" value="PUF"/>
    <property type="match status" value="2"/>
</dbReference>
<comment type="caution">
    <text evidence="8">The sequence shown here is derived from an EMBL/GenBank/DDBJ whole genome shotgun (WGS) entry which is preliminary data.</text>
</comment>
<comment type="subcellular location">
    <subcellularLocation>
        <location evidence="1">Cytoplasm</location>
    </subcellularLocation>
</comment>
<dbReference type="Proteomes" id="UP001642260">
    <property type="component" value="Unassembled WGS sequence"/>
</dbReference>
<evidence type="ECO:0000256" key="6">
    <source>
        <dbReference type="PROSITE-ProRule" id="PRU00317"/>
    </source>
</evidence>
<evidence type="ECO:0000256" key="4">
    <source>
        <dbReference type="ARBA" id="ARBA00022845"/>
    </source>
</evidence>
<evidence type="ECO:0000313" key="8">
    <source>
        <dbReference type="EMBL" id="CAH8333833.1"/>
    </source>
</evidence>
<sequence length="340" mass="38785">MSLQDKCPFTISAIHQAMKHRCFSKGISACIPPPGFAHLTSSPVAYTRRNELFMQMTSRKGVARYFDEVVSKQDREELLMTVSLLTSNSDFFMSVIRSQCGSRRVQALLGMSDDVDALFCAAILRRFLDVMTNKFASYVATQAMVVFDQVKKHELYGHAIYYALDIACDHQGGMVLKRAIADVDDPIYKNQLLDVVTRNALLISADRSGSFVVQHVFSMNDMRYKHNVAVSLRGHCVDLSFKKYGRYVVEKLLEDEVTMAVVVKELLECDGDRLMSLASCEFGSLVVSRALEVTEEMNRDDLFWRLVRKLMPFRHLLLRSRVFRIVSILERCSITRSSWN</sequence>
<dbReference type="GO" id="GO:0006417">
    <property type="term" value="P:regulation of translation"/>
    <property type="evidence" value="ECO:0007669"/>
    <property type="project" value="UniProtKB-KW"/>
</dbReference>
<dbReference type="InterPro" id="IPR001313">
    <property type="entry name" value="Pumilio_RNA-bd_rpt"/>
</dbReference>
<dbReference type="InterPro" id="IPR011989">
    <property type="entry name" value="ARM-like"/>
</dbReference>
<dbReference type="InterPro" id="IPR016024">
    <property type="entry name" value="ARM-type_fold"/>
</dbReference>
<name>A0ABC8JTI7_ERUVS</name>
<gene>
    <name evidence="8" type="ORF">ERUC_LOCUS12963</name>
</gene>
<dbReference type="SUPFAM" id="SSF48371">
    <property type="entry name" value="ARM repeat"/>
    <property type="match status" value="1"/>
</dbReference>
<dbReference type="SMART" id="SM00025">
    <property type="entry name" value="Pumilio"/>
    <property type="match status" value="5"/>
</dbReference>
<keyword evidence="5" id="KW-0694">RNA-binding</keyword>
<keyword evidence="2" id="KW-0963">Cytoplasm</keyword>
<dbReference type="PROSITE" id="PS50303">
    <property type="entry name" value="PUM_HD"/>
    <property type="match status" value="1"/>
</dbReference>
<evidence type="ECO:0000259" key="7">
    <source>
        <dbReference type="PROSITE" id="PS50303"/>
    </source>
</evidence>
<evidence type="ECO:0000256" key="1">
    <source>
        <dbReference type="ARBA" id="ARBA00004496"/>
    </source>
</evidence>
<evidence type="ECO:0000256" key="5">
    <source>
        <dbReference type="ARBA" id="ARBA00022884"/>
    </source>
</evidence>
<feature type="domain" description="PUM-HD" evidence="7">
    <location>
        <begin position="1"/>
        <end position="333"/>
    </location>
</feature>
<evidence type="ECO:0000256" key="2">
    <source>
        <dbReference type="ARBA" id="ARBA00022490"/>
    </source>
</evidence>
<dbReference type="PANTHER" id="PTHR12537:SF166">
    <property type="entry name" value="PUMILIO HOMOLOG 18-RELATED"/>
    <property type="match status" value="1"/>
</dbReference>
<keyword evidence="4" id="KW-0810">Translation regulation</keyword>
<keyword evidence="3" id="KW-0677">Repeat</keyword>
<dbReference type="AlphaFoldDB" id="A0ABC8JTI7"/>
<reference evidence="8 9" key="1">
    <citation type="submission" date="2022-03" db="EMBL/GenBank/DDBJ databases">
        <authorList>
            <person name="Macdonald S."/>
            <person name="Ahmed S."/>
            <person name="Newling K."/>
        </authorList>
    </citation>
    <scope>NUCLEOTIDE SEQUENCE [LARGE SCALE GENOMIC DNA]</scope>
</reference>
<feature type="repeat" description="Pumilio" evidence="6">
    <location>
        <begin position="231"/>
        <end position="268"/>
    </location>
</feature>
<proteinExistence type="predicted"/>
<accession>A0ABC8JTI7</accession>
<dbReference type="Gene3D" id="1.25.10.10">
    <property type="entry name" value="Leucine-rich Repeat Variant"/>
    <property type="match status" value="1"/>
</dbReference>
<dbReference type="EMBL" id="CAKOAT010122821">
    <property type="protein sequence ID" value="CAH8333833.1"/>
    <property type="molecule type" value="Genomic_DNA"/>
</dbReference>
<dbReference type="PROSITE" id="PS50302">
    <property type="entry name" value="PUM"/>
    <property type="match status" value="1"/>
</dbReference>
<dbReference type="PANTHER" id="PTHR12537">
    <property type="entry name" value="RNA BINDING PROTEIN PUMILIO-RELATED"/>
    <property type="match status" value="1"/>
</dbReference>